<proteinExistence type="predicted"/>
<organism evidence="1 2">
    <name type="scientific">Aspergillus chevalieri</name>
    <name type="common">Eurotium chevalieri</name>
    <dbReference type="NCBI Taxonomy" id="182096"/>
    <lineage>
        <taxon>Eukaryota</taxon>
        <taxon>Fungi</taxon>
        <taxon>Dikarya</taxon>
        <taxon>Ascomycota</taxon>
        <taxon>Pezizomycotina</taxon>
        <taxon>Eurotiomycetes</taxon>
        <taxon>Eurotiomycetidae</taxon>
        <taxon>Eurotiales</taxon>
        <taxon>Aspergillaceae</taxon>
        <taxon>Aspergillus</taxon>
        <taxon>Aspergillus subgen. Aspergillus</taxon>
    </lineage>
</organism>
<dbReference type="EMBL" id="AP024419">
    <property type="protein sequence ID" value="BCR88377.1"/>
    <property type="molecule type" value="Genomic_DNA"/>
</dbReference>
<gene>
    <name evidence="1" type="ORF">ACHE_40941S</name>
</gene>
<dbReference type="InterPro" id="IPR056539">
    <property type="entry name" value="NuiA-like"/>
</dbReference>
<dbReference type="AlphaFoldDB" id="A0A7R7VPD9"/>
<evidence type="ECO:0000313" key="2">
    <source>
        <dbReference type="Proteomes" id="UP000637239"/>
    </source>
</evidence>
<dbReference type="RefSeq" id="XP_043136899.1">
    <property type="nucleotide sequence ID" value="XM_043279196.1"/>
</dbReference>
<reference evidence="1" key="1">
    <citation type="submission" date="2021-01" db="EMBL/GenBank/DDBJ databases">
        <authorList>
            <consortium name="Aspergillus chevalieri M1 genome sequencing consortium"/>
            <person name="Kazuki M."/>
            <person name="Futagami T."/>
        </authorList>
    </citation>
    <scope>NUCLEOTIDE SEQUENCE</scope>
    <source>
        <strain evidence="1">M1</strain>
    </source>
</reference>
<dbReference type="Pfam" id="PF23151">
    <property type="entry name" value="NuiA_2"/>
    <property type="match status" value="1"/>
</dbReference>
<sequence length="225" mass="24903">MRPSRGVYCVMGPALRPTSIQRFSQNFILSHRNYSLQHKSLFTRNNTHRTNPFQIGTTRTMSSDDAYLSFLEKANSDLSTGQQSTQTQRTETQTVHANAEIPASLQSIDAFYISETDEPFEPVVLGFEGAGNGEWPGSSQLSSLIAPDNDLSHNITTLSASSFDPRNQYRSVFKAVRAAASGPDEDVEVKVYRVEVGSSRVEYFVLGLDTEKGRVVGLKTRAIET</sequence>
<accession>A0A7R7VPD9</accession>
<evidence type="ECO:0000313" key="1">
    <source>
        <dbReference type="EMBL" id="BCR88377.1"/>
    </source>
</evidence>
<dbReference type="Gene3D" id="3.40.1460.10">
    <property type="entry name" value="Nuclease A inhibitor-like"/>
    <property type="match status" value="1"/>
</dbReference>
<protein>
    <submittedName>
        <fullName evidence="1">Uncharacterized protein</fullName>
    </submittedName>
</protein>
<keyword evidence="2" id="KW-1185">Reference proteome</keyword>
<reference evidence="1" key="2">
    <citation type="submission" date="2021-02" db="EMBL/GenBank/DDBJ databases">
        <title>Aspergillus chevalieri M1 genome sequence.</title>
        <authorList>
            <person name="Kadooka C."/>
            <person name="Mori K."/>
            <person name="Futagami T."/>
        </authorList>
    </citation>
    <scope>NUCLEOTIDE SEQUENCE</scope>
    <source>
        <strain evidence="1">M1</strain>
    </source>
</reference>
<dbReference type="PANTHER" id="PTHR42093">
    <property type="match status" value="1"/>
</dbReference>
<dbReference type="KEGG" id="ache:ACHE_40941S"/>
<dbReference type="Proteomes" id="UP000637239">
    <property type="component" value="Chromosome 4"/>
</dbReference>
<dbReference type="GeneID" id="66982735"/>
<dbReference type="PANTHER" id="PTHR42093:SF1">
    <property type="match status" value="1"/>
</dbReference>
<name>A0A7R7VPD9_ASPCH</name>